<name>A0A1I8FN34_9PLAT</name>
<feature type="region of interest" description="Disordered" evidence="1">
    <location>
        <begin position="266"/>
        <end position="285"/>
    </location>
</feature>
<evidence type="ECO:0000313" key="3">
    <source>
        <dbReference type="WBParaSite" id="maker-unitig_39715-snap-gene-0.1-mRNA-1"/>
    </source>
</evidence>
<dbReference type="Proteomes" id="UP000095280">
    <property type="component" value="Unplaced"/>
</dbReference>
<protein>
    <submittedName>
        <fullName evidence="3">ABC transporter domain-containing protein</fullName>
    </submittedName>
</protein>
<feature type="compositionally biased region" description="Basic and acidic residues" evidence="1">
    <location>
        <begin position="271"/>
        <end position="283"/>
    </location>
</feature>
<keyword evidence="2" id="KW-1185">Reference proteome</keyword>
<dbReference type="AlphaFoldDB" id="A0A1I8FN34"/>
<sequence length="311" mass="33104">SSDADRLKEAHEACNNRAYEAMSCGKSPVIVDKHQCAPLGVPVPTSTWPPRFGYVLLLVVPKTPWRFDASAARQSRHAALGAPRDHRAAAVQLGGGAPHLLRLVPAVRRLLPACSAWPVTSSTAWPPPPQAHRKPLPQLPAGVATAEPPVPASSGRRSKSRKQRSASPPQSPAPPLLHATAKFCGRRGASQQELVSQIDYHNRPDVQAALGRVFCTAVSAICVTTRDRSPRLPAGPVAGPRHHSNGAPGAAKQAGLDLLAALQQAARSRSPGRDEARPHDRVGLRPRLRPDTCLLTLDEPIALDTILASAY</sequence>
<feature type="region of interest" description="Disordered" evidence="1">
    <location>
        <begin position="122"/>
        <end position="177"/>
    </location>
</feature>
<reference evidence="3" key="1">
    <citation type="submission" date="2016-11" db="UniProtKB">
        <authorList>
            <consortium name="WormBaseParasite"/>
        </authorList>
    </citation>
    <scope>IDENTIFICATION</scope>
</reference>
<feature type="region of interest" description="Disordered" evidence="1">
    <location>
        <begin position="228"/>
        <end position="250"/>
    </location>
</feature>
<organism evidence="2 3">
    <name type="scientific">Macrostomum lignano</name>
    <dbReference type="NCBI Taxonomy" id="282301"/>
    <lineage>
        <taxon>Eukaryota</taxon>
        <taxon>Metazoa</taxon>
        <taxon>Spiralia</taxon>
        <taxon>Lophotrochozoa</taxon>
        <taxon>Platyhelminthes</taxon>
        <taxon>Rhabditophora</taxon>
        <taxon>Macrostomorpha</taxon>
        <taxon>Macrostomida</taxon>
        <taxon>Macrostomidae</taxon>
        <taxon>Macrostomum</taxon>
    </lineage>
</organism>
<proteinExistence type="predicted"/>
<evidence type="ECO:0000313" key="2">
    <source>
        <dbReference type="Proteomes" id="UP000095280"/>
    </source>
</evidence>
<dbReference type="WBParaSite" id="maker-unitig_39715-snap-gene-0.1-mRNA-1">
    <property type="protein sequence ID" value="maker-unitig_39715-snap-gene-0.1-mRNA-1"/>
    <property type="gene ID" value="maker-unitig_39715-snap-gene-0.1"/>
</dbReference>
<dbReference type="Gene3D" id="3.90.1740.10">
    <property type="entry name" value="2',3'-cyclic nucleotide 3'-phosphodiesterase superfamily"/>
    <property type="match status" value="1"/>
</dbReference>
<accession>A0A1I8FN34</accession>
<evidence type="ECO:0000256" key="1">
    <source>
        <dbReference type="SAM" id="MobiDB-lite"/>
    </source>
</evidence>